<reference evidence="1 2" key="2">
    <citation type="journal article" date="2022" name="Mol. Ecol. Resour.">
        <title>The genomes of chicory, endive, great burdock and yacon provide insights into Asteraceae paleo-polyploidization history and plant inulin production.</title>
        <authorList>
            <person name="Fan W."/>
            <person name="Wang S."/>
            <person name="Wang H."/>
            <person name="Wang A."/>
            <person name="Jiang F."/>
            <person name="Liu H."/>
            <person name="Zhao H."/>
            <person name="Xu D."/>
            <person name="Zhang Y."/>
        </authorList>
    </citation>
    <scope>NUCLEOTIDE SEQUENCE [LARGE SCALE GENOMIC DNA]</scope>
    <source>
        <strain evidence="2">cv. Yunnan</strain>
        <tissue evidence="1">Leaves</tissue>
    </source>
</reference>
<organism evidence="1 2">
    <name type="scientific">Smallanthus sonchifolius</name>
    <dbReference type="NCBI Taxonomy" id="185202"/>
    <lineage>
        <taxon>Eukaryota</taxon>
        <taxon>Viridiplantae</taxon>
        <taxon>Streptophyta</taxon>
        <taxon>Embryophyta</taxon>
        <taxon>Tracheophyta</taxon>
        <taxon>Spermatophyta</taxon>
        <taxon>Magnoliopsida</taxon>
        <taxon>eudicotyledons</taxon>
        <taxon>Gunneridae</taxon>
        <taxon>Pentapetalae</taxon>
        <taxon>asterids</taxon>
        <taxon>campanulids</taxon>
        <taxon>Asterales</taxon>
        <taxon>Asteraceae</taxon>
        <taxon>Asteroideae</taxon>
        <taxon>Heliantheae alliance</taxon>
        <taxon>Millerieae</taxon>
        <taxon>Smallanthus</taxon>
    </lineage>
</organism>
<evidence type="ECO:0000313" key="1">
    <source>
        <dbReference type="EMBL" id="KAI3712149.1"/>
    </source>
</evidence>
<gene>
    <name evidence="1" type="ORF">L1987_70698</name>
</gene>
<name>A0ACB9AR84_9ASTR</name>
<dbReference type="EMBL" id="CM042041">
    <property type="protein sequence ID" value="KAI3712149.1"/>
    <property type="molecule type" value="Genomic_DNA"/>
</dbReference>
<reference evidence="2" key="1">
    <citation type="journal article" date="2022" name="Mol. Ecol. Resour.">
        <title>The genomes of chicory, endive, great burdock and yacon provide insights into Asteraceae palaeo-polyploidization history and plant inulin production.</title>
        <authorList>
            <person name="Fan W."/>
            <person name="Wang S."/>
            <person name="Wang H."/>
            <person name="Wang A."/>
            <person name="Jiang F."/>
            <person name="Liu H."/>
            <person name="Zhao H."/>
            <person name="Xu D."/>
            <person name="Zhang Y."/>
        </authorList>
    </citation>
    <scope>NUCLEOTIDE SEQUENCE [LARGE SCALE GENOMIC DNA]</scope>
    <source>
        <strain evidence="2">cv. Yunnan</strain>
    </source>
</reference>
<evidence type="ECO:0000313" key="2">
    <source>
        <dbReference type="Proteomes" id="UP001056120"/>
    </source>
</evidence>
<accession>A0ACB9AR84</accession>
<comment type="caution">
    <text evidence="1">The sequence shown here is derived from an EMBL/GenBank/DDBJ whole genome shotgun (WGS) entry which is preliminary data.</text>
</comment>
<keyword evidence="2" id="KW-1185">Reference proteome</keyword>
<sequence length="165" mass="18385">MGLATWAQDSIKEGRLKQIVDSNLRGTISSKCTKEFAELADRCLHSNQKKCPTMAEVVGGLESILALHQKTNKTLLPMDKKIFGIKVPAFHLPSSHENSEQVGCIQMDVIHLTRGNLEPEYVMHGHLSTKTDVFDFGTLILETITRRSICSVMHGFDQIIHDVSV</sequence>
<dbReference type="Proteomes" id="UP001056120">
    <property type="component" value="Linkage Group LG24"/>
</dbReference>
<protein>
    <submittedName>
        <fullName evidence="1">Uncharacterized protein</fullName>
    </submittedName>
</protein>
<proteinExistence type="predicted"/>